<evidence type="ECO:0000313" key="1">
    <source>
        <dbReference type="EMBL" id="KAJ9676308.1"/>
    </source>
</evidence>
<dbReference type="InterPro" id="IPR044974">
    <property type="entry name" value="Disease_R_plants"/>
</dbReference>
<reference evidence="1 2" key="1">
    <citation type="journal article" date="2023" name="BMC Biotechnol.">
        <title>Vitis rotundifolia cv Carlos genome sequencing.</title>
        <authorList>
            <person name="Huff M."/>
            <person name="Hulse-Kemp A."/>
            <person name="Scheffler B."/>
            <person name="Youngblood R."/>
            <person name="Simpson S."/>
            <person name="Babiker E."/>
            <person name="Staton M."/>
        </authorList>
    </citation>
    <scope>NUCLEOTIDE SEQUENCE [LARGE SCALE GENOMIC DNA]</scope>
    <source>
        <tissue evidence="1">Leaf</tissue>
    </source>
</reference>
<dbReference type="InterPro" id="IPR027417">
    <property type="entry name" value="P-loop_NTPase"/>
</dbReference>
<gene>
    <name evidence="1" type="ORF">PVL29_025031</name>
</gene>
<protein>
    <submittedName>
        <fullName evidence="1">Uncharacterized protein</fullName>
    </submittedName>
</protein>
<name>A0AA38YTC0_VITRO</name>
<evidence type="ECO:0000313" key="2">
    <source>
        <dbReference type="Proteomes" id="UP001168098"/>
    </source>
</evidence>
<sequence length="113" mass="13299">MYKVNKLKFREGLQPFCYCAFKHHPKEGDRDHPHQVVQYVDGLPLALKVLGSLLFGKQPPDWESELRKLEKVPNMEIVNVFKISFDGLDYTQKMIFLNIASFFKEMCKQFQES</sequence>
<proteinExistence type="predicted"/>
<comment type="caution">
    <text evidence="1">The sequence shown here is derived from an EMBL/GenBank/DDBJ whole genome shotgun (WGS) entry which is preliminary data.</text>
</comment>
<dbReference type="EMBL" id="JARBHA010000018">
    <property type="protein sequence ID" value="KAJ9676308.1"/>
    <property type="molecule type" value="Genomic_DNA"/>
</dbReference>
<dbReference type="AlphaFoldDB" id="A0AA38YTC0"/>
<accession>A0AA38YTC0</accession>
<keyword evidence="2" id="KW-1185">Reference proteome</keyword>
<dbReference type="GO" id="GO:0006952">
    <property type="term" value="P:defense response"/>
    <property type="evidence" value="ECO:0007669"/>
    <property type="project" value="InterPro"/>
</dbReference>
<organism evidence="1 2">
    <name type="scientific">Vitis rotundifolia</name>
    <name type="common">Muscadine grape</name>
    <dbReference type="NCBI Taxonomy" id="103349"/>
    <lineage>
        <taxon>Eukaryota</taxon>
        <taxon>Viridiplantae</taxon>
        <taxon>Streptophyta</taxon>
        <taxon>Embryophyta</taxon>
        <taxon>Tracheophyta</taxon>
        <taxon>Spermatophyta</taxon>
        <taxon>Magnoliopsida</taxon>
        <taxon>eudicotyledons</taxon>
        <taxon>Gunneridae</taxon>
        <taxon>Pentapetalae</taxon>
        <taxon>rosids</taxon>
        <taxon>Vitales</taxon>
        <taxon>Vitaceae</taxon>
        <taxon>Viteae</taxon>
        <taxon>Vitis</taxon>
    </lineage>
</organism>
<dbReference type="PANTHER" id="PTHR11017:SF570">
    <property type="entry name" value="DISEASE RESISTANCE PROTEIN (TIR-NBS CLASS)-RELATED"/>
    <property type="match status" value="1"/>
</dbReference>
<dbReference type="InterPro" id="IPR042197">
    <property type="entry name" value="Apaf_helical"/>
</dbReference>
<dbReference type="PANTHER" id="PTHR11017">
    <property type="entry name" value="LEUCINE-RICH REPEAT-CONTAINING PROTEIN"/>
    <property type="match status" value="1"/>
</dbReference>
<dbReference type="SUPFAM" id="SSF52540">
    <property type="entry name" value="P-loop containing nucleoside triphosphate hydrolases"/>
    <property type="match status" value="1"/>
</dbReference>
<dbReference type="Gene3D" id="1.10.8.430">
    <property type="entry name" value="Helical domain of apoptotic protease-activating factors"/>
    <property type="match status" value="1"/>
</dbReference>
<dbReference type="Proteomes" id="UP001168098">
    <property type="component" value="Unassembled WGS sequence"/>
</dbReference>